<keyword evidence="3 13" id="KW-0547">Nucleotide-binding</keyword>
<feature type="region of interest" description="Disordered" evidence="14">
    <location>
        <begin position="1207"/>
        <end position="1227"/>
    </location>
</feature>
<keyword evidence="8 13" id="KW-0238">DNA-binding</keyword>
<dbReference type="GO" id="GO:0003678">
    <property type="term" value="F:DNA helicase activity"/>
    <property type="evidence" value="ECO:0007669"/>
    <property type="project" value="TreeGrafter"/>
</dbReference>
<evidence type="ECO:0000256" key="5">
    <source>
        <dbReference type="ARBA" id="ARBA00022801"/>
    </source>
</evidence>
<organism evidence="15 16">
    <name type="scientific">Micromonospora sagamiensis</name>
    <dbReference type="NCBI Taxonomy" id="47875"/>
    <lineage>
        <taxon>Bacteria</taxon>
        <taxon>Bacillati</taxon>
        <taxon>Actinomycetota</taxon>
        <taxon>Actinomycetes</taxon>
        <taxon>Micromonosporales</taxon>
        <taxon>Micromonosporaceae</taxon>
        <taxon>Micromonospora</taxon>
    </lineage>
</organism>
<dbReference type="CDD" id="cd17991">
    <property type="entry name" value="DEXHc_TRCF"/>
    <property type="match status" value="1"/>
</dbReference>
<evidence type="ECO:0000256" key="8">
    <source>
        <dbReference type="ARBA" id="ARBA00023125"/>
    </source>
</evidence>
<dbReference type="NCBIfam" id="TIGR00580">
    <property type="entry name" value="mfd"/>
    <property type="match status" value="1"/>
</dbReference>
<dbReference type="SMART" id="SM00487">
    <property type="entry name" value="DEXDc"/>
    <property type="match status" value="1"/>
</dbReference>
<dbReference type="GO" id="GO:0003684">
    <property type="term" value="F:damaged DNA binding"/>
    <property type="evidence" value="ECO:0007669"/>
    <property type="project" value="InterPro"/>
</dbReference>
<dbReference type="FunFam" id="3.40.50.300:FF:000300">
    <property type="entry name" value="Transcription-repair-coupling factor"/>
    <property type="match status" value="1"/>
</dbReference>
<keyword evidence="4 13" id="KW-0227">DNA damage</keyword>
<evidence type="ECO:0000256" key="6">
    <source>
        <dbReference type="ARBA" id="ARBA00022806"/>
    </source>
</evidence>
<dbReference type="InterPro" id="IPR004576">
    <property type="entry name" value="Mfd"/>
</dbReference>
<evidence type="ECO:0000256" key="10">
    <source>
        <dbReference type="ARBA" id="ARBA00061104"/>
    </source>
</evidence>
<gene>
    <name evidence="13" type="primary">mfd</name>
    <name evidence="15" type="ORF">JD81_04822</name>
</gene>
<dbReference type="PANTHER" id="PTHR47964:SF1">
    <property type="entry name" value="ATP-DEPENDENT DNA HELICASE HOMOLOG RECG, CHLOROPLASTIC"/>
    <property type="match status" value="1"/>
</dbReference>
<dbReference type="GO" id="GO:0000716">
    <property type="term" value="P:transcription-coupled nucleotide-excision repair, DNA damage recognition"/>
    <property type="evidence" value="ECO:0007669"/>
    <property type="project" value="UniProtKB-UniRule"/>
</dbReference>
<evidence type="ECO:0000256" key="4">
    <source>
        <dbReference type="ARBA" id="ARBA00022763"/>
    </source>
</evidence>
<dbReference type="InterPro" id="IPR014001">
    <property type="entry name" value="Helicase_ATP-bd"/>
</dbReference>
<evidence type="ECO:0000256" key="9">
    <source>
        <dbReference type="ARBA" id="ARBA00023204"/>
    </source>
</evidence>
<dbReference type="Gene3D" id="3.30.2060.10">
    <property type="entry name" value="Penicillin-binding protein 1b domain"/>
    <property type="match status" value="1"/>
</dbReference>
<dbReference type="Pfam" id="PF03461">
    <property type="entry name" value="TRCF"/>
    <property type="match status" value="1"/>
</dbReference>
<dbReference type="InterPro" id="IPR037235">
    <property type="entry name" value="TRCF-like_C_D7"/>
</dbReference>
<dbReference type="OrthoDB" id="9804325at2"/>
<keyword evidence="7 13" id="KW-0067">ATP-binding</keyword>
<dbReference type="Pfam" id="PF02559">
    <property type="entry name" value="CarD_TRCF_RID"/>
    <property type="match status" value="1"/>
</dbReference>
<dbReference type="InterPro" id="IPR005118">
    <property type="entry name" value="TRCF_C"/>
</dbReference>
<keyword evidence="6" id="KW-0347">Helicase</keyword>
<dbReference type="Gene3D" id="3.40.50.11180">
    <property type="match status" value="1"/>
</dbReference>
<evidence type="ECO:0000313" key="15">
    <source>
        <dbReference type="EMBL" id="TWJ31267.1"/>
    </source>
</evidence>
<evidence type="ECO:0000256" key="3">
    <source>
        <dbReference type="ARBA" id="ARBA00022741"/>
    </source>
</evidence>
<proteinExistence type="inferred from homology"/>
<comment type="subcellular location">
    <subcellularLocation>
        <location evidence="1 13">Cytoplasm</location>
    </subcellularLocation>
</comment>
<dbReference type="Pfam" id="PF00271">
    <property type="entry name" value="Helicase_C"/>
    <property type="match status" value="1"/>
</dbReference>
<comment type="caution">
    <text evidence="15">The sequence shown here is derived from an EMBL/GenBank/DDBJ whole genome shotgun (WGS) entry which is preliminary data.</text>
</comment>
<accession>A0A562WN69</accession>
<evidence type="ECO:0000256" key="7">
    <source>
        <dbReference type="ARBA" id="ARBA00022840"/>
    </source>
</evidence>
<dbReference type="RefSeq" id="WP_145819927.1">
    <property type="nucleotide sequence ID" value="NZ_AP023438.1"/>
</dbReference>
<comment type="similarity">
    <text evidence="11 13">In the C-terminal section; belongs to the helicase family. RecG subfamily.</text>
</comment>
<dbReference type="FunFam" id="3.40.50.300:FF:000546">
    <property type="entry name" value="Transcription-repair-coupling factor"/>
    <property type="match status" value="1"/>
</dbReference>
<feature type="compositionally biased region" description="Low complexity" evidence="14">
    <location>
        <begin position="1207"/>
        <end position="1219"/>
    </location>
</feature>
<keyword evidence="2 13" id="KW-0963">Cytoplasm</keyword>
<dbReference type="Pfam" id="PF17757">
    <property type="entry name" value="UvrB_inter"/>
    <property type="match status" value="1"/>
</dbReference>
<evidence type="ECO:0000313" key="16">
    <source>
        <dbReference type="Proteomes" id="UP000319728"/>
    </source>
</evidence>
<evidence type="ECO:0000256" key="14">
    <source>
        <dbReference type="SAM" id="MobiDB-lite"/>
    </source>
</evidence>
<dbReference type="PROSITE" id="PS51192">
    <property type="entry name" value="HELICASE_ATP_BIND_1"/>
    <property type="match status" value="1"/>
</dbReference>
<dbReference type="SUPFAM" id="SSF141259">
    <property type="entry name" value="CarD-like"/>
    <property type="match status" value="1"/>
</dbReference>
<keyword evidence="16" id="KW-1185">Reference proteome</keyword>
<dbReference type="InterPro" id="IPR001650">
    <property type="entry name" value="Helicase_C-like"/>
</dbReference>
<evidence type="ECO:0000256" key="1">
    <source>
        <dbReference type="ARBA" id="ARBA00004496"/>
    </source>
</evidence>
<dbReference type="GO" id="GO:0016787">
    <property type="term" value="F:hydrolase activity"/>
    <property type="evidence" value="ECO:0007669"/>
    <property type="project" value="UniProtKB-KW"/>
</dbReference>
<reference evidence="15 16" key="1">
    <citation type="submission" date="2019-07" db="EMBL/GenBank/DDBJ databases">
        <title>R&amp;d 2014.</title>
        <authorList>
            <person name="Klenk H.-P."/>
        </authorList>
    </citation>
    <scope>NUCLEOTIDE SEQUENCE [LARGE SCALE GENOMIC DNA]</scope>
    <source>
        <strain evidence="15 16">DSM 43912</strain>
    </source>
</reference>
<dbReference type="InterPro" id="IPR047112">
    <property type="entry name" value="RecG/Mfd"/>
</dbReference>
<dbReference type="HAMAP" id="MF_00969">
    <property type="entry name" value="TRCF"/>
    <property type="match status" value="1"/>
</dbReference>
<dbReference type="GO" id="GO:0005737">
    <property type="term" value="C:cytoplasm"/>
    <property type="evidence" value="ECO:0007669"/>
    <property type="project" value="UniProtKB-SubCell"/>
</dbReference>
<dbReference type="Proteomes" id="UP000319728">
    <property type="component" value="Unassembled WGS sequence"/>
</dbReference>
<dbReference type="SMART" id="SM01058">
    <property type="entry name" value="CarD_TRCF"/>
    <property type="match status" value="1"/>
</dbReference>
<keyword evidence="5 13" id="KW-0378">Hydrolase</keyword>
<dbReference type="SUPFAM" id="SSF52540">
    <property type="entry name" value="P-loop containing nucleoside triphosphate hydrolases"/>
    <property type="match status" value="4"/>
</dbReference>
<dbReference type="SUPFAM" id="SSF143517">
    <property type="entry name" value="TRCF domain-like"/>
    <property type="match status" value="1"/>
</dbReference>
<sequence length="1227" mass="133710">MLTGLFSAALADPGLARARDLARSGAAQADGLDLTAPPALRPFAVAAVAADAAGPQGGAGRPVLAVTATTREADDLAAALGSLLPSAQVAVFPSWETLPHERLSPRSDTVGRRLAVLRRLAHPDAVDAHGRSGPLRVVVAPVRSLLQPQLKGLGDLEPVQLAPGGEADLEGVARRLADMAYARVDLVTKRGEFAVRGGILDVFPPTDEHPSRVEFWGDEVEEIRTFAVADQRTIEASPRLWAPPCRELLLTPAVRKRAAALAVEHPELAEILDKLAEGMPVEGMESLAPELVGSDSMELLLHCMPAGTHVLLCDPERIRTRAHDLVRTSDEFLQASWAAAAVGGRAPVDLGAAAFKTLAEVRSAAAALGQPWWTLSPFGLVESDGAPARQPWEDEPAEADVTPDDAIAVTLAAQPAPLYHGETPRLVDDLKRWAGEGWSIALVFEGHGPAQRAVEVLRDAGLGARLTEEVPTAPAPGELLVTCGSLSQGFVDEASRFVLLTGDDVTGGRGTSTRDMRKLPSRRRNTIDPLELKAGDHVVHEQHGIGRYVELVQRTVNGASREYLVIEYAPSKRGQPGDRLFVPTDQLDQLSRYVGGEQPALHKMGGADWQKSKARARKAVKEIAAQLIQLYAARKASRGHAFGPDTPWQRELEDAFPWQETPDQLAAIEEVKRDMEQTVPMDRLICGDVGYGKTEIAVRAAFKAVQDGKQVAVLVPTTLLAQQHYNTFAERMSQFPVEIRQLSRFQTPKEAERTMEMVTAGSADIVIGTHRLLSASTRFKSLGLVIVDEEQRFGVEHKEHLKSLRASVDVLSMSATPIPRTLEMAITGIREMSTIATPPEERHPVLTFVGAFDERQVAASIHRELLRDGQVFYLHNRVESIDKAARRIREMVPEARVAVAHGQMGEDALEKVMVGFWEKEFDVLVCTTIVESGIDIPNANTLIVERADLLGLAQLHQIRGRVGRGRERAYAYFLYPPDKPLTEHAHERLATIAQHTELGAGMYVAMKDLEIRGAGNLLGGEQSGHIEGVGFDLYVRMVGEAVQAFKGERPEEETDVKIDLPVDAHLPHDYVGVERLRLEMYRKLAEARDSERLREVAAEMTDRYGEPPAPVQNLIAVARFRLLARRYGLTDVSMQGKHIRFGPLPLPDSKQLRLKRYHPDSVYKSALDQVSVPRPSTRRVGGEPLRDQALLEWCAQLLADVLGPPAGASASPVGAGVDAAGRRGVRE</sequence>
<name>A0A562WN69_9ACTN</name>
<dbReference type="EMBL" id="VLLP01000001">
    <property type="protein sequence ID" value="TWJ31267.1"/>
    <property type="molecule type" value="Genomic_DNA"/>
</dbReference>
<dbReference type="GO" id="GO:0005524">
    <property type="term" value="F:ATP binding"/>
    <property type="evidence" value="ECO:0007669"/>
    <property type="project" value="UniProtKB-UniRule"/>
</dbReference>
<dbReference type="GO" id="GO:0006355">
    <property type="term" value="P:regulation of DNA-templated transcription"/>
    <property type="evidence" value="ECO:0007669"/>
    <property type="project" value="UniProtKB-UniRule"/>
</dbReference>
<dbReference type="Gene3D" id="3.90.1150.50">
    <property type="entry name" value="Transcription-repair-coupling factor, D7 domain"/>
    <property type="match status" value="1"/>
</dbReference>
<dbReference type="PANTHER" id="PTHR47964">
    <property type="entry name" value="ATP-DEPENDENT DNA HELICASE HOMOLOG RECG, CHLOROPLASTIC"/>
    <property type="match status" value="1"/>
</dbReference>
<dbReference type="SMART" id="SM00490">
    <property type="entry name" value="HELICc"/>
    <property type="match status" value="1"/>
</dbReference>
<dbReference type="InterPro" id="IPR027417">
    <property type="entry name" value="P-loop_NTPase"/>
</dbReference>
<protein>
    <recommendedName>
        <fullName evidence="12 13">Transcription-repair-coupling factor</fullName>
        <shortName evidence="13">TRCF</shortName>
        <ecNumber evidence="13">3.6.4.-</ecNumber>
    </recommendedName>
</protein>
<dbReference type="InterPro" id="IPR041471">
    <property type="entry name" value="UvrB_inter"/>
</dbReference>
<dbReference type="Gene3D" id="2.40.10.170">
    <property type="match status" value="1"/>
</dbReference>
<keyword evidence="9 13" id="KW-0234">DNA repair</keyword>
<comment type="function">
    <text evidence="13">Couples transcription and DNA repair by recognizing RNA polymerase (RNAP) stalled at DNA lesions. Mediates ATP-dependent release of RNAP and its truncated transcript from the DNA, and recruitment of nucleotide excision repair machinery to the damaged site.</text>
</comment>
<dbReference type="AlphaFoldDB" id="A0A562WN69"/>
<evidence type="ECO:0000256" key="13">
    <source>
        <dbReference type="HAMAP-Rule" id="MF_00969"/>
    </source>
</evidence>
<dbReference type="Gene3D" id="3.40.50.300">
    <property type="entry name" value="P-loop containing nucleotide triphosphate hydrolases"/>
    <property type="match status" value="2"/>
</dbReference>
<dbReference type="InterPro" id="IPR036101">
    <property type="entry name" value="CarD-like/TRCF_RID_sf"/>
</dbReference>
<evidence type="ECO:0000256" key="12">
    <source>
        <dbReference type="ARBA" id="ARBA00070128"/>
    </source>
</evidence>
<evidence type="ECO:0000256" key="2">
    <source>
        <dbReference type="ARBA" id="ARBA00022490"/>
    </source>
</evidence>
<dbReference type="PROSITE" id="PS51194">
    <property type="entry name" value="HELICASE_CTER"/>
    <property type="match status" value="1"/>
</dbReference>
<comment type="similarity">
    <text evidence="10 13">In the N-terminal section; belongs to the UvrB family.</text>
</comment>
<dbReference type="InterPro" id="IPR011545">
    <property type="entry name" value="DEAD/DEAH_box_helicase_dom"/>
</dbReference>
<dbReference type="InterPro" id="IPR003711">
    <property type="entry name" value="CarD-like/TRCF_RID"/>
</dbReference>
<dbReference type="EC" id="3.6.4.-" evidence="13"/>
<dbReference type="Pfam" id="PF00270">
    <property type="entry name" value="DEAD"/>
    <property type="match status" value="1"/>
</dbReference>
<dbReference type="SMART" id="SM00982">
    <property type="entry name" value="TRCF"/>
    <property type="match status" value="1"/>
</dbReference>
<evidence type="ECO:0000256" key="11">
    <source>
        <dbReference type="ARBA" id="ARBA00061399"/>
    </source>
</evidence>